<organism evidence="2">
    <name type="scientific">candidate division WOR-3 bacterium</name>
    <dbReference type="NCBI Taxonomy" id="2052148"/>
    <lineage>
        <taxon>Bacteria</taxon>
        <taxon>Bacteria division WOR-3</taxon>
    </lineage>
</organism>
<evidence type="ECO:0000256" key="1">
    <source>
        <dbReference type="SAM" id="Phobius"/>
    </source>
</evidence>
<proteinExistence type="predicted"/>
<keyword evidence="1" id="KW-0472">Membrane</keyword>
<feature type="transmembrane region" description="Helical" evidence="1">
    <location>
        <begin position="6"/>
        <end position="27"/>
    </location>
</feature>
<dbReference type="SUPFAM" id="SSF81343">
    <property type="entry name" value="Fumarate reductase respiratory complex transmembrane subunits"/>
    <property type="match status" value="1"/>
</dbReference>
<evidence type="ECO:0008006" key="3">
    <source>
        <dbReference type="Google" id="ProtNLM"/>
    </source>
</evidence>
<feature type="transmembrane region" description="Helical" evidence="1">
    <location>
        <begin position="57"/>
        <end position="75"/>
    </location>
</feature>
<dbReference type="GO" id="GO:0016020">
    <property type="term" value="C:membrane"/>
    <property type="evidence" value="ECO:0007669"/>
    <property type="project" value="InterPro"/>
</dbReference>
<keyword evidence="1" id="KW-0812">Transmembrane</keyword>
<keyword evidence="1" id="KW-1133">Transmembrane helix</keyword>
<dbReference type="AlphaFoldDB" id="A0A7V4E246"/>
<evidence type="ECO:0000313" key="2">
    <source>
        <dbReference type="EMBL" id="HGK53821.1"/>
    </source>
</evidence>
<comment type="caution">
    <text evidence="2">The sequence shown here is derived from an EMBL/GenBank/DDBJ whole genome shotgun (WGS) entry which is preliminary data.</text>
</comment>
<sequence length="119" mass="13931">MRKIVFWGMHLLAGFLIFFFLLWHIFYMHYQSLTKAIGFGTHYPLIFSEVVARAKTAGFKIAYVLFLIFVLYHAFYGLKNILIETEFGKKFEIPIKILIILFATFLFIYGIFTTLKIGG</sequence>
<feature type="transmembrane region" description="Helical" evidence="1">
    <location>
        <begin position="95"/>
        <end position="115"/>
    </location>
</feature>
<name>A0A7V4E246_UNCW3</name>
<dbReference type="Gene3D" id="1.20.1300.10">
    <property type="entry name" value="Fumarate reductase/succinate dehydrogenase, transmembrane subunit"/>
    <property type="match status" value="1"/>
</dbReference>
<accession>A0A7V4E246</accession>
<gene>
    <name evidence="2" type="ORF">ENU72_02210</name>
</gene>
<dbReference type="InterPro" id="IPR034804">
    <property type="entry name" value="SQR/QFR_C/D"/>
</dbReference>
<protein>
    <recommendedName>
        <fullName evidence="3">Succinate dehydrogenase</fullName>
    </recommendedName>
</protein>
<reference evidence="2" key="1">
    <citation type="journal article" date="2020" name="mSystems">
        <title>Genome- and Community-Level Interaction Insights into Carbon Utilization and Element Cycling Functions of Hydrothermarchaeota in Hydrothermal Sediment.</title>
        <authorList>
            <person name="Zhou Z."/>
            <person name="Liu Y."/>
            <person name="Xu W."/>
            <person name="Pan J."/>
            <person name="Luo Z.H."/>
            <person name="Li M."/>
        </authorList>
    </citation>
    <scope>NUCLEOTIDE SEQUENCE [LARGE SCALE GENOMIC DNA]</scope>
    <source>
        <strain evidence="2">SpSt-695</strain>
    </source>
</reference>
<dbReference type="EMBL" id="DTDP01000095">
    <property type="protein sequence ID" value="HGK53821.1"/>
    <property type="molecule type" value="Genomic_DNA"/>
</dbReference>